<accession>A0A2T4U6P1</accession>
<protein>
    <recommendedName>
        <fullName evidence="10">Prolipoprotein diacylglyceryl transferase</fullName>
    </recommendedName>
</protein>
<dbReference type="EMBL" id="PZJJ01000010">
    <property type="protein sequence ID" value="PTL39073.1"/>
    <property type="molecule type" value="Genomic_DNA"/>
</dbReference>
<feature type="transmembrane region" description="Helical" evidence="7">
    <location>
        <begin position="194"/>
        <end position="224"/>
    </location>
</feature>
<comment type="caution">
    <text evidence="8">The sequence shown here is derived from an EMBL/GenBank/DDBJ whole genome shotgun (WGS) entry which is preliminary data.</text>
</comment>
<keyword evidence="9" id="KW-1185">Reference proteome</keyword>
<feature type="transmembrane region" description="Helical" evidence="7">
    <location>
        <begin position="245"/>
        <end position="267"/>
    </location>
</feature>
<feature type="transmembrane region" description="Helical" evidence="7">
    <location>
        <begin position="287"/>
        <end position="312"/>
    </location>
</feature>
<evidence type="ECO:0000256" key="2">
    <source>
        <dbReference type="ARBA" id="ARBA00022475"/>
    </source>
</evidence>
<sequence length="348" mass="39361">MSLLQKPLSWLQNHPVLYKGQHFHVVGFGVFASLNAMTILSVFLFYIHWNGYPPGLLELWLLPLSLVFVWLGARAMHLISLGRKFWENPLKYLKETCFYLQGGIAGAFLWSIIFALITSIPTSIIWDGLALGTLAGQVFGRIGCFNYGCCFGKETHLPIGFDYQNQDSKILRIHPHLKGKPVHPAQLYKAGMNAVAALTIVVLLSTTGLPHGVLVVFFFIYHGMSRIVFEYFRYDIYIHHARNWITYRFALIAIVCGGILGIAGPYIDANFYALSPRENTFIPSFFSYYFQNIGMAVVIGSIGIVVFISYGIHGKKLGTLPFTNREANTVEEKSDYYRSRPLRNKSRL</sequence>
<keyword evidence="6 7" id="KW-0472">Membrane</keyword>
<evidence type="ECO:0000256" key="5">
    <source>
        <dbReference type="ARBA" id="ARBA00022989"/>
    </source>
</evidence>
<feature type="transmembrane region" description="Helical" evidence="7">
    <location>
        <begin position="97"/>
        <end position="117"/>
    </location>
</feature>
<dbReference type="GO" id="GO:0008961">
    <property type="term" value="F:phosphatidylglycerol-prolipoprotein diacylglyceryl transferase activity"/>
    <property type="evidence" value="ECO:0007669"/>
    <property type="project" value="InterPro"/>
</dbReference>
<feature type="transmembrane region" description="Helical" evidence="7">
    <location>
        <begin position="59"/>
        <end position="76"/>
    </location>
</feature>
<dbReference type="PANTHER" id="PTHR30589">
    <property type="entry name" value="PROLIPOPROTEIN DIACYLGLYCERYL TRANSFERASE"/>
    <property type="match status" value="1"/>
</dbReference>
<dbReference type="OrthoDB" id="871140at2"/>
<proteinExistence type="inferred from homology"/>
<keyword evidence="5 7" id="KW-1133">Transmembrane helix</keyword>
<evidence type="ECO:0000256" key="3">
    <source>
        <dbReference type="ARBA" id="ARBA00022679"/>
    </source>
</evidence>
<evidence type="ECO:0008006" key="10">
    <source>
        <dbReference type="Google" id="ProtNLM"/>
    </source>
</evidence>
<keyword evidence="2" id="KW-1003">Cell membrane</keyword>
<evidence type="ECO:0000256" key="1">
    <source>
        <dbReference type="ARBA" id="ARBA00007150"/>
    </source>
</evidence>
<dbReference type="Pfam" id="PF01790">
    <property type="entry name" value="LGT"/>
    <property type="match status" value="1"/>
</dbReference>
<dbReference type="InterPro" id="IPR001640">
    <property type="entry name" value="Lgt"/>
</dbReference>
<comment type="similarity">
    <text evidence="1">Belongs to the Lgt family.</text>
</comment>
<dbReference type="PANTHER" id="PTHR30589:SF0">
    <property type="entry name" value="PHOSPHATIDYLGLYCEROL--PROLIPOPROTEIN DIACYLGLYCERYL TRANSFERASE"/>
    <property type="match status" value="1"/>
</dbReference>
<gene>
    <name evidence="8" type="ORF">C6Y45_07780</name>
</gene>
<dbReference type="AlphaFoldDB" id="A0A2T4U6P1"/>
<keyword evidence="4 7" id="KW-0812">Transmembrane</keyword>
<evidence type="ECO:0000313" key="9">
    <source>
        <dbReference type="Proteomes" id="UP000240509"/>
    </source>
</evidence>
<organism evidence="8 9">
    <name type="scientific">Alkalicoccus saliphilus</name>
    <dbReference type="NCBI Taxonomy" id="200989"/>
    <lineage>
        <taxon>Bacteria</taxon>
        <taxon>Bacillati</taxon>
        <taxon>Bacillota</taxon>
        <taxon>Bacilli</taxon>
        <taxon>Bacillales</taxon>
        <taxon>Bacillaceae</taxon>
        <taxon>Alkalicoccus</taxon>
    </lineage>
</organism>
<keyword evidence="3" id="KW-0808">Transferase</keyword>
<dbReference type="GO" id="GO:0005886">
    <property type="term" value="C:plasma membrane"/>
    <property type="evidence" value="ECO:0007669"/>
    <property type="project" value="InterPro"/>
</dbReference>
<dbReference type="RefSeq" id="WP_107584674.1">
    <property type="nucleotide sequence ID" value="NZ_PZJJ01000010.1"/>
</dbReference>
<evidence type="ECO:0000313" key="8">
    <source>
        <dbReference type="EMBL" id="PTL39073.1"/>
    </source>
</evidence>
<evidence type="ECO:0000256" key="6">
    <source>
        <dbReference type="ARBA" id="ARBA00023136"/>
    </source>
</evidence>
<name>A0A2T4U6P1_9BACI</name>
<dbReference type="GO" id="GO:0042158">
    <property type="term" value="P:lipoprotein biosynthetic process"/>
    <property type="evidence" value="ECO:0007669"/>
    <property type="project" value="InterPro"/>
</dbReference>
<evidence type="ECO:0000256" key="4">
    <source>
        <dbReference type="ARBA" id="ARBA00022692"/>
    </source>
</evidence>
<feature type="transmembrane region" description="Helical" evidence="7">
    <location>
        <begin position="25"/>
        <end position="47"/>
    </location>
</feature>
<evidence type="ECO:0000256" key="7">
    <source>
        <dbReference type="SAM" id="Phobius"/>
    </source>
</evidence>
<dbReference type="Proteomes" id="UP000240509">
    <property type="component" value="Unassembled WGS sequence"/>
</dbReference>
<reference evidence="8 9" key="1">
    <citation type="submission" date="2018-03" db="EMBL/GenBank/DDBJ databases">
        <title>Alkalicoccus saliphilus sp. nov., isolated from a mineral pool.</title>
        <authorList>
            <person name="Zhao B."/>
        </authorList>
    </citation>
    <scope>NUCLEOTIDE SEQUENCE [LARGE SCALE GENOMIC DNA]</scope>
    <source>
        <strain evidence="8 9">6AG</strain>
    </source>
</reference>